<accession>A0A182FNC3</accession>
<feature type="compositionally biased region" description="Basic and acidic residues" evidence="1">
    <location>
        <begin position="344"/>
        <end position="361"/>
    </location>
</feature>
<dbReference type="EnsemblMetazoa" id="AALB008036-RA">
    <property type="protein sequence ID" value="AALB008036-PA"/>
    <property type="gene ID" value="AALB008036"/>
</dbReference>
<feature type="compositionally biased region" description="Polar residues" evidence="1">
    <location>
        <begin position="119"/>
        <end position="141"/>
    </location>
</feature>
<feature type="region of interest" description="Disordered" evidence="1">
    <location>
        <begin position="342"/>
        <end position="361"/>
    </location>
</feature>
<sequence>MSAVPVVSIDTVDSCAIDTGVQKLVPGTGTGSLVEDEGYKKLFSNDSGPLWPDPEDPGVGVVNGFLNSTLISVTSPTSEDREQSSVSNDNSGSASFRRSAFALFGSGTDDDYKGGLLTPESQDSGSSGPASITSRPSDSSRGFQNTFTVLERHLQSKHFQFRQLRRFLQYNESNQQPVFCNLPPSLTNSSNYLSSISEESGATATTIVSDGGGGDDWSSGSRRRSLHHEPSDEEDHEKPSFLELELEASDRLRRLKERLGGSVPNLRDCGTGTNDKIESPLAKALYGISLESLAKTGGDRIHPNPAVFIDEEEKRSQSGEYPDYPYYVARAGNGQQYLKVVRSGSHEPNDKGRSREQLIAH</sequence>
<reference evidence="2 3" key="1">
    <citation type="journal article" date="2017" name="G3 (Bethesda)">
        <title>The Physical Genome Mapping of Anopheles albimanus Corrected Scaffold Misassemblies and Identified Interarm Rearrangements in Genus Anopheles.</title>
        <authorList>
            <person name="Artemov G.N."/>
            <person name="Peery A.N."/>
            <person name="Jiang X."/>
            <person name="Tu Z."/>
            <person name="Stegniy V.N."/>
            <person name="Sharakhova M.V."/>
            <person name="Sharakhov I.V."/>
        </authorList>
    </citation>
    <scope>NUCLEOTIDE SEQUENCE [LARGE SCALE GENOMIC DNA]</scope>
    <source>
        <strain evidence="2 3">ALBI9_A</strain>
    </source>
</reference>
<feature type="region of interest" description="Disordered" evidence="1">
    <location>
        <begin position="112"/>
        <end position="141"/>
    </location>
</feature>
<feature type="compositionally biased region" description="Low complexity" evidence="1">
    <location>
        <begin position="84"/>
        <end position="93"/>
    </location>
</feature>
<organism evidence="2 3">
    <name type="scientific">Anopheles albimanus</name>
    <name type="common">New world malaria mosquito</name>
    <dbReference type="NCBI Taxonomy" id="7167"/>
    <lineage>
        <taxon>Eukaryota</taxon>
        <taxon>Metazoa</taxon>
        <taxon>Ecdysozoa</taxon>
        <taxon>Arthropoda</taxon>
        <taxon>Hexapoda</taxon>
        <taxon>Insecta</taxon>
        <taxon>Pterygota</taxon>
        <taxon>Neoptera</taxon>
        <taxon>Endopterygota</taxon>
        <taxon>Diptera</taxon>
        <taxon>Nematocera</taxon>
        <taxon>Culicoidea</taxon>
        <taxon>Culicidae</taxon>
        <taxon>Anophelinae</taxon>
        <taxon>Anopheles</taxon>
    </lineage>
</organism>
<evidence type="ECO:0000313" key="3">
    <source>
        <dbReference type="Proteomes" id="UP000069272"/>
    </source>
</evidence>
<protein>
    <submittedName>
        <fullName evidence="2">Uncharacterized protein</fullName>
    </submittedName>
</protein>
<name>A0A182FNC3_ANOAL</name>
<keyword evidence="3" id="KW-1185">Reference proteome</keyword>
<feature type="region of interest" description="Disordered" evidence="1">
    <location>
        <begin position="74"/>
        <end position="93"/>
    </location>
</feature>
<evidence type="ECO:0000313" key="2">
    <source>
        <dbReference type="EnsemblMetazoa" id="AALB008036-PA"/>
    </source>
</evidence>
<evidence type="ECO:0000256" key="1">
    <source>
        <dbReference type="SAM" id="MobiDB-lite"/>
    </source>
</evidence>
<dbReference type="VEuPathDB" id="VectorBase:AALB008036"/>
<feature type="region of interest" description="Disordered" evidence="1">
    <location>
        <begin position="205"/>
        <end position="240"/>
    </location>
</feature>
<reference evidence="2" key="2">
    <citation type="submission" date="2022-08" db="UniProtKB">
        <authorList>
            <consortium name="EnsemblMetazoa"/>
        </authorList>
    </citation>
    <scope>IDENTIFICATION</scope>
    <source>
        <strain evidence="2">STECLA/ALBI9_A</strain>
    </source>
</reference>
<proteinExistence type="predicted"/>
<dbReference type="VEuPathDB" id="VectorBase:AALB20_030718"/>
<dbReference type="Proteomes" id="UP000069272">
    <property type="component" value="Chromosome 2L"/>
</dbReference>
<dbReference type="AlphaFoldDB" id="A0A182FNC3"/>